<dbReference type="Proteomes" id="UP000198718">
    <property type="component" value="Unassembled WGS sequence"/>
</dbReference>
<accession>A0A1G8YKF8</accession>
<feature type="transmembrane region" description="Helical" evidence="1">
    <location>
        <begin position="40"/>
        <end position="56"/>
    </location>
</feature>
<feature type="transmembrane region" description="Helical" evidence="1">
    <location>
        <begin position="62"/>
        <end position="80"/>
    </location>
</feature>
<keyword evidence="1" id="KW-0472">Membrane</keyword>
<keyword evidence="1" id="KW-1133">Transmembrane helix</keyword>
<dbReference type="AlphaFoldDB" id="A0A1G8YKF8"/>
<reference evidence="2 3" key="1">
    <citation type="submission" date="2016-10" db="EMBL/GenBank/DDBJ databases">
        <authorList>
            <person name="de Groot N.N."/>
        </authorList>
    </citation>
    <scope>NUCLEOTIDE SEQUENCE [LARGE SCALE GENOMIC DNA]</scope>
    <source>
        <strain evidence="2 3">DSM 18346</strain>
    </source>
</reference>
<keyword evidence="1" id="KW-0812">Transmembrane</keyword>
<gene>
    <name evidence="2" type="ORF">SAMN05660472_00562</name>
</gene>
<dbReference type="RefSeq" id="WP_090549965.1">
    <property type="nucleotide sequence ID" value="NZ_FNFP01000001.1"/>
</dbReference>
<feature type="transmembrane region" description="Helical" evidence="1">
    <location>
        <begin position="6"/>
        <end position="28"/>
    </location>
</feature>
<sequence length="90" mass="10704">MEFIDTGTFLIVEWFKTFVIFTVVDRILMGQRIIDSLKSHNNYISSLLVAAFLMIARAQQFSISYLLFWGFIVIIVYNFIKFIKNFFLKF</sequence>
<proteinExistence type="predicted"/>
<evidence type="ECO:0000313" key="3">
    <source>
        <dbReference type="Proteomes" id="UP000198718"/>
    </source>
</evidence>
<dbReference type="OrthoDB" id="1956457at2"/>
<dbReference type="STRING" id="393762.SAMN05660472_00562"/>
<dbReference type="EMBL" id="FNFP01000001">
    <property type="protein sequence ID" value="SDK02934.1"/>
    <property type="molecule type" value="Genomic_DNA"/>
</dbReference>
<evidence type="ECO:0000256" key="1">
    <source>
        <dbReference type="SAM" id="Phobius"/>
    </source>
</evidence>
<keyword evidence="3" id="KW-1185">Reference proteome</keyword>
<evidence type="ECO:0000313" key="2">
    <source>
        <dbReference type="EMBL" id="SDK02934.1"/>
    </source>
</evidence>
<organism evidence="2 3">
    <name type="scientific">Natronincola ferrireducens</name>
    <dbReference type="NCBI Taxonomy" id="393762"/>
    <lineage>
        <taxon>Bacteria</taxon>
        <taxon>Bacillati</taxon>
        <taxon>Bacillota</taxon>
        <taxon>Clostridia</taxon>
        <taxon>Peptostreptococcales</taxon>
        <taxon>Natronincolaceae</taxon>
        <taxon>Natronincola</taxon>
    </lineage>
</organism>
<protein>
    <submittedName>
        <fullName evidence="2">Uncharacterized protein</fullName>
    </submittedName>
</protein>
<name>A0A1G8YKF8_9FIRM</name>